<accession>A0A089NUI0</accession>
<reference evidence="1 2" key="1">
    <citation type="journal article" date="2014" name="PLoS ONE">
        <title>Genome Information of Methylobacterium oryzae, a Plant-Probiotic Methylotroph in the Phyllosphere.</title>
        <authorList>
            <person name="Kwak M.J."/>
            <person name="Jeong H."/>
            <person name="Madhaiyan M."/>
            <person name="Lee Y."/>
            <person name="Sa T.M."/>
            <person name="Oh T.K."/>
            <person name="Kim J.F."/>
        </authorList>
    </citation>
    <scope>NUCLEOTIDE SEQUENCE [LARGE SCALE GENOMIC DNA]</scope>
    <source>
        <strain evidence="1 2">CBMB20</strain>
    </source>
</reference>
<dbReference type="Proteomes" id="UP000029492">
    <property type="component" value="Chromosome"/>
</dbReference>
<evidence type="ECO:0000313" key="1">
    <source>
        <dbReference type="EMBL" id="AIQ91047.1"/>
    </source>
</evidence>
<dbReference type="KEGG" id="mor:MOC_3292"/>
<organism evidence="1 2">
    <name type="scientific">Methylobacterium oryzae CBMB20</name>
    <dbReference type="NCBI Taxonomy" id="693986"/>
    <lineage>
        <taxon>Bacteria</taxon>
        <taxon>Pseudomonadati</taxon>
        <taxon>Pseudomonadota</taxon>
        <taxon>Alphaproteobacteria</taxon>
        <taxon>Hyphomicrobiales</taxon>
        <taxon>Methylobacteriaceae</taxon>
        <taxon>Methylobacterium</taxon>
    </lineage>
</organism>
<dbReference type="AlphaFoldDB" id="A0A089NUI0"/>
<evidence type="ECO:0000313" key="2">
    <source>
        <dbReference type="Proteomes" id="UP000029492"/>
    </source>
</evidence>
<dbReference type="EMBL" id="CP003811">
    <property type="protein sequence ID" value="AIQ91047.1"/>
    <property type="molecule type" value="Genomic_DNA"/>
</dbReference>
<name>A0A089NUI0_9HYPH</name>
<dbReference type="STRING" id="693986.MOC_3292"/>
<dbReference type="HOGENOM" id="CLU_2844868_0_0_5"/>
<sequence>MPRRGRIPLRRSALILKTRWIEADHRAVPSRLSFFWSWRAKWLQAWLWRGRNTVKRSRLRPETCL</sequence>
<protein>
    <submittedName>
        <fullName evidence="1">Protein of unassigned function</fullName>
    </submittedName>
</protein>
<proteinExistence type="predicted"/>
<gene>
    <name evidence="1" type="ORF">MOC_3292</name>
</gene>
<keyword evidence="2" id="KW-1185">Reference proteome</keyword>